<feature type="compositionally biased region" description="Basic and acidic residues" evidence="1">
    <location>
        <begin position="177"/>
        <end position="186"/>
    </location>
</feature>
<keyword evidence="3" id="KW-1185">Reference proteome</keyword>
<dbReference type="InterPro" id="IPR011989">
    <property type="entry name" value="ARM-like"/>
</dbReference>
<feature type="compositionally biased region" description="Polar residues" evidence="1">
    <location>
        <begin position="597"/>
        <end position="619"/>
    </location>
</feature>
<evidence type="ECO:0000313" key="3">
    <source>
        <dbReference type="Proteomes" id="UP000515908"/>
    </source>
</evidence>
<evidence type="ECO:0000313" key="2">
    <source>
        <dbReference type="EMBL" id="CAD2218750.1"/>
    </source>
</evidence>
<dbReference type="SUPFAM" id="SSF48371">
    <property type="entry name" value="ARM repeat"/>
    <property type="match status" value="1"/>
</dbReference>
<dbReference type="Gene3D" id="1.25.10.10">
    <property type="entry name" value="Leucine-rich Repeat Variant"/>
    <property type="match status" value="1"/>
</dbReference>
<feature type="compositionally biased region" description="Basic and acidic residues" evidence="1">
    <location>
        <begin position="126"/>
        <end position="142"/>
    </location>
</feature>
<feature type="compositionally biased region" description="Basic and acidic residues" evidence="1">
    <location>
        <begin position="77"/>
        <end position="87"/>
    </location>
</feature>
<feature type="region of interest" description="Disordered" evidence="1">
    <location>
        <begin position="292"/>
        <end position="619"/>
    </location>
</feature>
<feature type="compositionally biased region" description="Basic and acidic residues" evidence="1">
    <location>
        <begin position="582"/>
        <end position="591"/>
    </location>
</feature>
<feature type="compositionally biased region" description="Polar residues" evidence="1">
    <location>
        <begin position="539"/>
        <end position="552"/>
    </location>
</feature>
<feature type="compositionally biased region" description="Basic and acidic residues" evidence="1">
    <location>
        <begin position="499"/>
        <end position="530"/>
    </location>
</feature>
<feature type="compositionally biased region" description="Low complexity" evidence="1">
    <location>
        <begin position="195"/>
        <end position="206"/>
    </location>
</feature>
<feature type="compositionally biased region" description="Polar residues" evidence="1">
    <location>
        <begin position="234"/>
        <end position="248"/>
    </location>
</feature>
<feature type="compositionally biased region" description="Basic and acidic residues" evidence="1">
    <location>
        <begin position="292"/>
        <end position="314"/>
    </location>
</feature>
<gene>
    <name evidence="2" type="ORF">ADEAN_000624100</name>
</gene>
<sequence>MRTSAPYVPTAGLSKAYAVLRYLDTLREEEIKARLRHSPDHRYTNRNREPSSSPKVKNAFTNTEDIQESTDHLSPTAEKDYDSDIRLDPSVQTPLKEDPPPVEHHNNNNRDTEADFPSPLPASPWRQREDGRDVTLLDDRSPTHISIAPSMAMLSPPPAGELVDRPFEPREVEEEEDKHRTREDNFFRSNRRGSDTTNETNDNNSSMFPIFAKVLDQIVKDRLTEKKAEPTNPNPHNRVNQYFENSFFNGGDDRNRSARSARPNANNGVHHNDIFFDDDELKMALRRRADFNATRTAEKEPAERIEKKQEEEPYRPAPSEVSRPSNHYVNHSPSPASHQSSSPPHNLSKEEEPTRYNRRLYEEDSPGNHGRQSASPPLISPSPPREEMRVRERTEPVVPVKEEVQPRKTVSNVFTRMRPAPNNKAKEKESPSPAEQWIASSSSNDDPPRRGNYTMTSVSPIQESSLGRLPSKSSPGLVTSEEGGGYLSLKPSPEAAYRIPDDVPLPREEGKRVWDAPRSDHTRPADHDNTPPRSPSPVEITSPSKRWQTKPNTTHEKDDAAEGSGVEVSDLSTTSLEGEDTGNTRKEEGDKVAVTPSKKTNQSSRHTVSSLNPSASPTRVSFSNALMSETHESSAPTADSTSILGETYVPLSRFLQAITRSSAANLRRELTAMGDSCEANTTECFTDDGLALTLLMNSPRVIEKVVLPLLTNELVNSPSPSRLQEVLCAIIGLGKQAAELQNTLLALMQTQANEVGGRLPLLQLSALAVRTCGGEDGMKALLQLQPDTPALHCAVLYGLSALPYDVIGHTAVVCAGPLQEQVSFYSPDPQLGYCEVLEGASRLTAGAWGEVGRPQEVPPYRPVNVLLDSQEARRLLLLYMQSSQQPRPTSLDQLHLHSLLRDVIARGTYTAVREQIPDSHKPTWQRAQARLTREVLHHLRDDAPSHRTLDNTYPSRFRRNKTLLFAVEQRLVKTVLDHSSPAVQEQALVSLATLPPYAREHSSNAVFDFFKGRLAQFDQRQLSEQRLLIQEVGAKATNTTEEEEAVLVAATVAVGVMITPQSGDSTLQEEGRSLLLRLLSSPRPALRRAACVGLGHLGVRLTERDRNEVVNGLARRLADTALSATTVTWALVRQGPQGIRKILQLLRVTDLPLDAHIACARGIAELDLMYLCFPLTREAKEALLQEVIHSVGRLIVSPGALAEEVLLECVYSLSIAVQEREVEENEYGEMAQKKKHQEAISYYKTEKANLCYEVFTSLMESSVLPFAVLKAIFYCLCKYGKGHGEVHTCHEAMESGRIMTRAAATFGLRACGARVVRTLVMSLNDEAVEVREEAVDTLECTPVEEFVEVLRHRPPQHTRQVCDALRDGLLRDIGRGVRLNKVQQLHDVLARISL</sequence>
<name>A0A7G2CFY6_9TRYP</name>
<evidence type="ECO:0000256" key="1">
    <source>
        <dbReference type="SAM" id="MobiDB-lite"/>
    </source>
</evidence>
<dbReference type="InterPro" id="IPR016024">
    <property type="entry name" value="ARM-type_fold"/>
</dbReference>
<dbReference type="VEuPathDB" id="TriTrypDB:ADEAN_000624100"/>
<feature type="compositionally biased region" description="Basic and acidic residues" evidence="1">
    <location>
        <begin position="347"/>
        <end position="362"/>
    </location>
</feature>
<feature type="compositionally biased region" description="Low complexity" evidence="1">
    <location>
        <begin position="258"/>
        <end position="267"/>
    </location>
</feature>
<accession>A0A7G2CFY6</accession>
<reference evidence="2 3" key="1">
    <citation type="submission" date="2020-08" db="EMBL/GenBank/DDBJ databases">
        <authorList>
            <person name="Newling K."/>
            <person name="Davey J."/>
            <person name="Forrester S."/>
        </authorList>
    </citation>
    <scope>NUCLEOTIDE SEQUENCE [LARGE SCALE GENOMIC DNA]</scope>
    <source>
        <strain evidence="3">Crithidia deanei Carvalho (ATCC PRA-265)</strain>
    </source>
</reference>
<protein>
    <submittedName>
        <fullName evidence="2">Uncharacterized protein</fullName>
    </submittedName>
</protein>
<feature type="compositionally biased region" description="Low complexity" evidence="1">
    <location>
        <begin position="331"/>
        <end position="345"/>
    </location>
</feature>
<feature type="compositionally biased region" description="Polar residues" evidence="1">
    <location>
        <begin position="453"/>
        <end position="477"/>
    </location>
</feature>
<feature type="region of interest" description="Disordered" evidence="1">
    <location>
        <begin position="34"/>
        <end position="206"/>
    </location>
</feature>
<feature type="compositionally biased region" description="Basic and acidic residues" evidence="1">
    <location>
        <begin position="384"/>
        <end position="406"/>
    </location>
</feature>
<feature type="compositionally biased region" description="Polar residues" evidence="1">
    <location>
        <begin position="50"/>
        <end position="64"/>
    </location>
</feature>
<dbReference type="Proteomes" id="UP000515908">
    <property type="component" value="Chromosome 12"/>
</dbReference>
<organism evidence="2 3">
    <name type="scientific">Angomonas deanei</name>
    <dbReference type="NCBI Taxonomy" id="59799"/>
    <lineage>
        <taxon>Eukaryota</taxon>
        <taxon>Discoba</taxon>
        <taxon>Euglenozoa</taxon>
        <taxon>Kinetoplastea</taxon>
        <taxon>Metakinetoplastina</taxon>
        <taxon>Trypanosomatida</taxon>
        <taxon>Trypanosomatidae</taxon>
        <taxon>Strigomonadinae</taxon>
        <taxon>Angomonas</taxon>
    </lineage>
</organism>
<feature type="region of interest" description="Disordered" evidence="1">
    <location>
        <begin position="225"/>
        <end position="272"/>
    </location>
</feature>
<feature type="compositionally biased region" description="Basic and acidic residues" evidence="1">
    <location>
        <begin position="95"/>
        <end position="113"/>
    </location>
</feature>
<proteinExistence type="predicted"/>
<dbReference type="EMBL" id="LR877156">
    <property type="protein sequence ID" value="CAD2218750.1"/>
    <property type="molecule type" value="Genomic_DNA"/>
</dbReference>
<feature type="compositionally biased region" description="Basic and acidic residues" evidence="1">
    <location>
        <begin position="34"/>
        <end position="49"/>
    </location>
</feature>